<dbReference type="Proteomes" id="UP000244066">
    <property type="component" value="Unassembled WGS sequence"/>
</dbReference>
<dbReference type="Gene3D" id="1.10.3480.10">
    <property type="entry name" value="TorD-like"/>
    <property type="match status" value="1"/>
</dbReference>
<organism evidence="2 3">
    <name type="scientific">Candidatus Terraquivivens tikiterensis</name>
    <dbReference type="NCBI Taxonomy" id="1980982"/>
    <lineage>
        <taxon>Archaea</taxon>
        <taxon>Nitrososphaerota</taxon>
        <taxon>Candidatus Wolframiiraptoraceae</taxon>
        <taxon>Candidatus Terraquivivens</taxon>
    </lineage>
</organism>
<evidence type="ECO:0008006" key="4">
    <source>
        <dbReference type="Google" id="ProtNLM"/>
    </source>
</evidence>
<dbReference type="PANTHER" id="PTHR34227:SF1">
    <property type="entry name" value="DIMETHYL SULFOXIDE REDUCTASE CHAPERONE-RELATED"/>
    <property type="match status" value="1"/>
</dbReference>
<dbReference type="SUPFAM" id="SSF89155">
    <property type="entry name" value="TorD-like"/>
    <property type="match status" value="1"/>
</dbReference>
<evidence type="ECO:0000313" key="3">
    <source>
        <dbReference type="Proteomes" id="UP000244066"/>
    </source>
</evidence>
<dbReference type="PANTHER" id="PTHR34227">
    <property type="entry name" value="CHAPERONE PROTEIN YCDY"/>
    <property type="match status" value="1"/>
</dbReference>
<dbReference type="Pfam" id="PF02613">
    <property type="entry name" value="Nitrate_red_del"/>
    <property type="match status" value="1"/>
</dbReference>
<proteinExistence type="predicted"/>
<keyword evidence="1" id="KW-0143">Chaperone</keyword>
<accession>A0A2R7Y1D7</accession>
<evidence type="ECO:0000313" key="2">
    <source>
        <dbReference type="EMBL" id="PUA31360.1"/>
    </source>
</evidence>
<dbReference type="EMBL" id="NDWU01000019">
    <property type="protein sequence ID" value="PUA31360.1"/>
    <property type="molecule type" value="Genomic_DNA"/>
</dbReference>
<evidence type="ECO:0000256" key="1">
    <source>
        <dbReference type="ARBA" id="ARBA00023186"/>
    </source>
</evidence>
<sequence length="243" mass="28113">MKWIFMEAEAGAGSQYLVAAMSNRSAIYNFLSRMYEKEITTELLKEMIDEKSPILRVEGLQEIPDDELKNGLEKLRKYLEGLKERDLEEARLELAVEYANLFLGIKGKPPHPSESAYRSEDHLIMQEPMDEVLHAYWDAGVNKDKKFTEPADHIAVELQFMAYLCRKTAEALGRNEKDNALKYLKMQKDFLRNHLSLWISPFVKDILDTAEVDFYKGIAIITKRFVELDNSMIDDLLKAAEEL</sequence>
<protein>
    <recommendedName>
        <fullName evidence="4">Chaperone protein TorD</fullName>
    </recommendedName>
</protein>
<dbReference type="InterPro" id="IPR036411">
    <property type="entry name" value="TorD-like_sf"/>
</dbReference>
<name>A0A2R7Y1D7_9ARCH</name>
<comment type="caution">
    <text evidence="2">The sequence shown here is derived from an EMBL/GenBank/DDBJ whole genome shotgun (WGS) entry which is preliminary data.</text>
</comment>
<dbReference type="InterPro" id="IPR050289">
    <property type="entry name" value="TorD/DmsD_chaperones"/>
</dbReference>
<dbReference type="InterPro" id="IPR020945">
    <property type="entry name" value="DMSO/NO3_reduct_chaperone"/>
</dbReference>
<reference evidence="2 3" key="1">
    <citation type="submission" date="2017-04" db="EMBL/GenBank/DDBJ databases">
        <title>Draft Aigarchaeota genome from a New Zealand hot spring.</title>
        <authorList>
            <person name="Reysenbach A.-L."/>
            <person name="Donaho J.A."/>
            <person name="Gerhart J."/>
            <person name="Kelley J.F."/>
            <person name="Kouba K."/>
            <person name="Podar M."/>
            <person name="Stott M."/>
        </authorList>
    </citation>
    <scope>NUCLEOTIDE SEQUENCE [LARGE SCALE GENOMIC DNA]</scope>
    <source>
        <strain evidence="2">NZ13_MG1</strain>
    </source>
</reference>
<dbReference type="AlphaFoldDB" id="A0A2R7Y1D7"/>
<gene>
    <name evidence="2" type="ORF">B9J98_06715</name>
</gene>